<evidence type="ECO:0000256" key="9">
    <source>
        <dbReference type="ARBA" id="ARBA00048492"/>
    </source>
</evidence>
<accession>A0A4R8IK29</accession>
<comment type="catalytic activity">
    <reaction evidence="9 10 11">
        <text>(S)-dihydroorotate + H2O = N-carbamoyl-L-aspartate + H(+)</text>
        <dbReference type="Rhea" id="RHEA:24296"/>
        <dbReference type="ChEBI" id="CHEBI:15377"/>
        <dbReference type="ChEBI" id="CHEBI:15378"/>
        <dbReference type="ChEBI" id="CHEBI:30864"/>
        <dbReference type="ChEBI" id="CHEBI:32814"/>
        <dbReference type="EC" id="3.5.2.3"/>
    </reaction>
</comment>
<feature type="modified residue" description="N6-carboxylysine" evidence="10">
    <location>
        <position position="99"/>
    </location>
</feature>
<dbReference type="PANTHER" id="PTHR43137:SF1">
    <property type="entry name" value="DIHYDROOROTASE"/>
    <property type="match status" value="1"/>
</dbReference>
<evidence type="ECO:0000313" key="13">
    <source>
        <dbReference type="EMBL" id="TDX99339.1"/>
    </source>
</evidence>
<dbReference type="SUPFAM" id="SSF51556">
    <property type="entry name" value="Metallo-dependent hydrolases"/>
    <property type="match status" value="1"/>
</dbReference>
<dbReference type="PIRSF" id="PIRSF001237">
    <property type="entry name" value="DHOdimr"/>
    <property type="match status" value="1"/>
</dbReference>
<feature type="binding site" evidence="10">
    <location>
        <position position="15"/>
    </location>
    <ligand>
        <name>Zn(2+)</name>
        <dbReference type="ChEBI" id="CHEBI:29105"/>
        <label>1</label>
    </ligand>
</feature>
<evidence type="ECO:0000256" key="7">
    <source>
        <dbReference type="ARBA" id="ARBA00022833"/>
    </source>
</evidence>
<dbReference type="GO" id="GO:0008270">
    <property type="term" value="F:zinc ion binding"/>
    <property type="evidence" value="ECO:0007669"/>
    <property type="project" value="UniProtKB-UniRule"/>
</dbReference>
<dbReference type="PROSITE" id="PS00483">
    <property type="entry name" value="DIHYDROOROTASE_2"/>
    <property type="match status" value="1"/>
</dbReference>
<feature type="binding site" evidence="10">
    <location>
        <position position="41"/>
    </location>
    <ligand>
        <name>substrate</name>
    </ligand>
</feature>
<comment type="pathway">
    <text evidence="2 10 11">Pyrimidine metabolism; UMP biosynthesis via de novo pathway; (S)-dihydroorotate from bicarbonate: step 3/3.</text>
</comment>
<dbReference type="InterPro" id="IPR004721">
    <property type="entry name" value="DHOdimr"/>
</dbReference>
<evidence type="ECO:0000256" key="4">
    <source>
        <dbReference type="ARBA" id="ARBA00012860"/>
    </source>
</evidence>
<dbReference type="EC" id="3.5.2.3" evidence="4 10"/>
<evidence type="ECO:0000256" key="11">
    <source>
        <dbReference type="RuleBase" id="RU003440"/>
    </source>
</evidence>
<dbReference type="UniPathway" id="UPA00070">
    <property type="reaction ID" value="UER00117"/>
</dbReference>
<comment type="function">
    <text evidence="1 10">Catalyzes the reversible cyclization of carbamoyl aspartate to dihydroorotate.</text>
</comment>
<feature type="binding site" evidence="10">
    <location>
        <position position="174"/>
    </location>
    <ligand>
        <name>Zn(2+)</name>
        <dbReference type="ChEBI" id="CHEBI:29105"/>
        <label>2</label>
    </ligand>
</feature>
<dbReference type="GO" id="GO:0006207">
    <property type="term" value="P:'de novo' pyrimidine nucleobase biosynthetic process"/>
    <property type="evidence" value="ECO:0007669"/>
    <property type="project" value="TreeGrafter"/>
</dbReference>
<dbReference type="GO" id="GO:0004151">
    <property type="term" value="F:dihydroorotase activity"/>
    <property type="evidence" value="ECO:0007669"/>
    <property type="project" value="UniProtKB-UniRule"/>
</dbReference>
<dbReference type="InterPro" id="IPR002195">
    <property type="entry name" value="Dihydroorotase_CS"/>
</dbReference>
<keyword evidence="5 10" id="KW-0479">Metal-binding</keyword>
<keyword evidence="14" id="KW-1185">Reference proteome</keyword>
<dbReference type="GO" id="GO:0044205">
    <property type="term" value="P:'de novo' UMP biosynthetic process"/>
    <property type="evidence" value="ECO:0007669"/>
    <property type="project" value="UniProtKB-UniRule"/>
</dbReference>
<feature type="binding site" evidence="10">
    <location>
        <begin position="15"/>
        <end position="17"/>
    </location>
    <ligand>
        <name>substrate</name>
    </ligand>
</feature>
<evidence type="ECO:0000259" key="12">
    <source>
        <dbReference type="Pfam" id="PF01979"/>
    </source>
</evidence>
<evidence type="ECO:0000256" key="10">
    <source>
        <dbReference type="HAMAP-Rule" id="MF_00219"/>
    </source>
</evidence>
<dbReference type="InterPro" id="IPR032466">
    <property type="entry name" value="Metal_Hydrolase"/>
</dbReference>
<evidence type="ECO:0000256" key="5">
    <source>
        <dbReference type="ARBA" id="ARBA00022723"/>
    </source>
</evidence>
<feature type="binding site" evidence="10">
    <location>
        <position position="219"/>
    </location>
    <ligand>
        <name>substrate</name>
    </ligand>
</feature>
<dbReference type="Pfam" id="PF01979">
    <property type="entry name" value="Amidohydro_1"/>
    <property type="match status" value="1"/>
</dbReference>
<dbReference type="NCBIfam" id="TIGR00856">
    <property type="entry name" value="pyrC_dimer"/>
    <property type="match status" value="1"/>
</dbReference>
<evidence type="ECO:0000256" key="8">
    <source>
        <dbReference type="ARBA" id="ARBA00022975"/>
    </source>
</evidence>
<feature type="binding site" evidence="10">
    <location>
        <position position="136"/>
    </location>
    <ligand>
        <name>Zn(2+)</name>
        <dbReference type="ChEBI" id="CHEBI:29105"/>
        <label>2</label>
    </ligand>
</feature>
<dbReference type="GO" id="GO:0005829">
    <property type="term" value="C:cytosol"/>
    <property type="evidence" value="ECO:0007669"/>
    <property type="project" value="TreeGrafter"/>
</dbReference>
<dbReference type="PANTHER" id="PTHR43137">
    <property type="entry name" value="DIHYDROOROTASE"/>
    <property type="match status" value="1"/>
</dbReference>
<name>A0A4R8IK29_9GAMM</name>
<comment type="subunit">
    <text evidence="10">Homodimer.</text>
</comment>
<dbReference type="CDD" id="cd01294">
    <property type="entry name" value="DHOase"/>
    <property type="match status" value="1"/>
</dbReference>
<dbReference type="AlphaFoldDB" id="A0A4R8IK29"/>
<feature type="active site" evidence="10">
    <location>
        <position position="247"/>
    </location>
</feature>
<feature type="binding site" evidence="10">
    <location>
        <position position="136"/>
    </location>
    <ligand>
        <name>substrate</name>
    </ligand>
</feature>
<comment type="cofactor">
    <cofactor evidence="10 11">
        <name>Zn(2+)</name>
        <dbReference type="ChEBI" id="CHEBI:29105"/>
    </cofactor>
    <text evidence="10 11">Binds 2 Zn(2+) ions per subunit.</text>
</comment>
<feature type="binding site" description="via carbamate group" evidence="10">
    <location>
        <position position="99"/>
    </location>
    <ligand>
        <name>Zn(2+)</name>
        <dbReference type="ChEBI" id="CHEBI:29105"/>
        <label>1</label>
    </ligand>
</feature>
<evidence type="ECO:0000256" key="6">
    <source>
        <dbReference type="ARBA" id="ARBA00022801"/>
    </source>
</evidence>
<evidence type="ECO:0000256" key="2">
    <source>
        <dbReference type="ARBA" id="ARBA00004880"/>
    </source>
</evidence>
<keyword evidence="8 10" id="KW-0665">Pyrimidine biosynthesis</keyword>
<dbReference type="OrthoDB" id="9808095at2"/>
<evidence type="ECO:0000256" key="3">
    <source>
        <dbReference type="ARBA" id="ARBA00005631"/>
    </source>
</evidence>
<dbReference type="RefSeq" id="WP_134085081.1">
    <property type="nucleotide sequence ID" value="NZ_SOQX01000008.1"/>
</dbReference>
<dbReference type="Gene3D" id="3.20.20.140">
    <property type="entry name" value="Metal-dependent hydrolases"/>
    <property type="match status" value="1"/>
</dbReference>
<feature type="binding site" description="via carbamate group" evidence="10">
    <location>
        <position position="99"/>
    </location>
    <ligand>
        <name>Zn(2+)</name>
        <dbReference type="ChEBI" id="CHEBI:29105"/>
        <label>2</label>
    </ligand>
</feature>
<protein>
    <recommendedName>
        <fullName evidence="4 10">Dihydroorotase</fullName>
        <shortName evidence="10">DHOase</shortName>
        <ecNumber evidence="4 10">3.5.2.3</ecNumber>
    </recommendedName>
</protein>
<dbReference type="FunFam" id="3.20.20.140:FF:000006">
    <property type="entry name" value="Dihydroorotase"/>
    <property type="match status" value="1"/>
</dbReference>
<comment type="similarity">
    <text evidence="3 10 11">Belongs to the metallo-dependent hydrolases superfamily. DHOase family. Class II DHOase subfamily.</text>
</comment>
<dbReference type="PROSITE" id="PS00482">
    <property type="entry name" value="DIHYDROOROTASE_1"/>
    <property type="match status" value="1"/>
</dbReference>
<dbReference type="InterPro" id="IPR006680">
    <property type="entry name" value="Amidohydro-rel"/>
</dbReference>
<dbReference type="HAMAP" id="MF_00219">
    <property type="entry name" value="PyrC_classII"/>
    <property type="match status" value="1"/>
</dbReference>
<dbReference type="EMBL" id="SOQX01000008">
    <property type="protein sequence ID" value="TDX99339.1"/>
    <property type="molecule type" value="Genomic_DNA"/>
</dbReference>
<reference evidence="13 14" key="1">
    <citation type="submission" date="2019-03" db="EMBL/GenBank/DDBJ databases">
        <title>Genomic Encyclopedia of Type Strains, Phase IV (KMG-IV): sequencing the most valuable type-strain genomes for metagenomic binning, comparative biology and taxonomic classification.</title>
        <authorList>
            <person name="Goeker M."/>
        </authorList>
    </citation>
    <scope>NUCLEOTIDE SEQUENCE [LARGE SCALE GENOMIC DNA]</scope>
    <source>
        <strain evidence="13 14">DSM 16326</strain>
    </source>
</reference>
<evidence type="ECO:0000256" key="1">
    <source>
        <dbReference type="ARBA" id="ARBA00002368"/>
    </source>
</evidence>
<proteinExistence type="inferred from homology"/>
<feature type="binding site" evidence="10">
    <location>
        <position position="247"/>
    </location>
    <ligand>
        <name>Zn(2+)</name>
        <dbReference type="ChEBI" id="CHEBI:29105"/>
        <label>1</label>
    </ligand>
</feature>
<sequence>MDQLTLTRPDDWHLHVRDGAVLQDVLGDTARRFARAIIMPNLKPPVTTLDQALAYRQRILDALPEGTSFNPLMTLYLTDDTTAEEIHKAAGHPDVHAVKLYPAGATTNSAAGVTAIEKTYDAIEAMAESGLPLLIHGEATEPDIDIFDREAVYIDRTLRPLLERFPTLKVVLEHITTQQAAEFVSGGPDNLAATITPHHLLMNRNAMFRGGMNPHHFCLPILKREQHRQALLRAAISDSGKFFLGTDSAPHPRHAKESGCGCAGIYSAHAALELYAEAFEEADALDKLEGFASHYGADFYGLARNTDRVTLNREDWTVADSMKFGEEELIPLRAGQTVHWRIKD</sequence>
<dbReference type="Proteomes" id="UP000294914">
    <property type="component" value="Unassembled WGS sequence"/>
</dbReference>
<comment type="caution">
    <text evidence="13">The sequence shown here is derived from an EMBL/GenBank/DDBJ whole genome shotgun (WGS) entry which is preliminary data.</text>
</comment>
<feature type="binding site" evidence="10">
    <location>
        <position position="251"/>
    </location>
    <ligand>
        <name>substrate</name>
    </ligand>
</feature>
<feature type="binding site" evidence="10">
    <location>
        <position position="13"/>
    </location>
    <ligand>
        <name>Zn(2+)</name>
        <dbReference type="ChEBI" id="CHEBI:29105"/>
        <label>1</label>
    </ligand>
</feature>
<keyword evidence="6 10" id="KW-0378">Hydrolase</keyword>
<keyword evidence="7 10" id="KW-0862">Zinc</keyword>
<gene>
    <name evidence="10" type="primary">pyrC</name>
    <name evidence="13" type="ORF">EDC23_2552</name>
</gene>
<organism evidence="13 14">
    <name type="scientific">Thiohalophilus thiocyanatoxydans</name>
    <dbReference type="NCBI Taxonomy" id="381308"/>
    <lineage>
        <taxon>Bacteria</taxon>
        <taxon>Pseudomonadati</taxon>
        <taxon>Pseudomonadota</taxon>
        <taxon>Gammaproteobacteria</taxon>
        <taxon>Thiohalomonadales</taxon>
        <taxon>Thiohalophilaceae</taxon>
        <taxon>Thiohalophilus</taxon>
    </lineage>
</organism>
<evidence type="ECO:0000313" key="14">
    <source>
        <dbReference type="Proteomes" id="UP000294914"/>
    </source>
</evidence>
<feature type="domain" description="Amidohydrolase-related" evidence="12">
    <location>
        <begin position="11"/>
        <end position="309"/>
    </location>
</feature>
<feature type="binding site" evidence="10">
    <location>
        <position position="263"/>
    </location>
    <ligand>
        <name>substrate</name>
    </ligand>
</feature>